<dbReference type="RefSeq" id="WP_109712573.1">
    <property type="nucleotide sequence ID" value="NZ_PPED02000003.1"/>
</dbReference>
<dbReference type="AlphaFoldDB" id="A0A316X591"/>
<gene>
    <name evidence="1" type="ORF">C1631_012960</name>
</gene>
<dbReference type="EMBL" id="PPED02000003">
    <property type="protein sequence ID" value="PWN68975.1"/>
    <property type="molecule type" value="Genomic_DNA"/>
</dbReference>
<accession>A0A316X591</accession>
<comment type="caution">
    <text evidence="1">The sequence shown here is derived from an EMBL/GenBank/DDBJ whole genome shotgun (WGS) entry which is preliminary data.</text>
</comment>
<evidence type="ECO:0000313" key="1">
    <source>
        <dbReference type="EMBL" id="PWN68975.1"/>
    </source>
</evidence>
<protein>
    <submittedName>
        <fullName evidence="1">Uncharacterized protein</fullName>
    </submittedName>
</protein>
<sequence length="234" mass="27497">MMLNILQNLHQKIYRLETIFTEQKNPVYRITKSYARQIEVYYYGKVKEEHQFQVLVVDFNFSDEEDAMGKLIKKISYLFDELECKVDAEGNITAVDNLLFLRMRWLKIQNELSKTHKGEAVDNYFSRVSSLLEDERKLIDFLGGYNMFGLLFNGLLESFDTKRKRESSEGFTEIMTPVKVGDKMILKISAQNLEQTEVEDFRGVFVCKGDQYEEGFIEIKKQNSHLKHSLLWIG</sequence>
<dbReference type="Proteomes" id="UP000236594">
    <property type="component" value="Unassembled WGS sequence"/>
</dbReference>
<name>A0A316X591_9FLAO</name>
<keyword evidence="2" id="KW-1185">Reference proteome</keyword>
<evidence type="ECO:0000313" key="2">
    <source>
        <dbReference type="Proteomes" id="UP000236594"/>
    </source>
</evidence>
<dbReference type="OrthoDB" id="1322834at2"/>
<organism evidence="1 2">
    <name type="scientific">Chryseobacterium phosphatilyticum</name>
    <dbReference type="NCBI Taxonomy" id="475075"/>
    <lineage>
        <taxon>Bacteria</taxon>
        <taxon>Pseudomonadati</taxon>
        <taxon>Bacteroidota</taxon>
        <taxon>Flavobacteriia</taxon>
        <taxon>Flavobacteriales</taxon>
        <taxon>Weeksellaceae</taxon>
        <taxon>Chryseobacterium group</taxon>
        <taxon>Chryseobacterium</taxon>
    </lineage>
</organism>
<reference evidence="1 2" key="1">
    <citation type="submission" date="2018-04" db="EMBL/GenBank/DDBJ databases">
        <title>Draft Genome Sequence of Phosphate-Solubilizing Chryseobacterium sp. ISE14 that is a Biocontrol and Plant Growth-Promoting Rhizobacterium Isolated from Cucumber.</title>
        <authorList>
            <person name="Jeong J.-J."/>
            <person name="Sang M.K."/>
            <person name="Choi I.-G."/>
            <person name="Kim K.D."/>
        </authorList>
    </citation>
    <scope>NUCLEOTIDE SEQUENCE [LARGE SCALE GENOMIC DNA]</scope>
    <source>
        <strain evidence="1 2">ISE14</strain>
    </source>
</reference>
<proteinExistence type="predicted"/>